<dbReference type="EMBL" id="JAIWYP010000003">
    <property type="protein sequence ID" value="KAH3846883.1"/>
    <property type="molecule type" value="Genomic_DNA"/>
</dbReference>
<sequence>MEQCEDRLIVLIEDESNHNMSCEHLCKFLKLAEHCNRERLRELCTVRVSTFPLDVRTHQIATYKISLQTELQIAKLACQSHEAEVERLNKCNASIESELTTAKSEWKRHEAEAERLKIHHDKLINFPKRY</sequence>
<dbReference type="AlphaFoldDB" id="A0A9D4QXU5"/>
<evidence type="ECO:0000313" key="1">
    <source>
        <dbReference type="EMBL" id="KAH3846883.1"/>
    </source>
</evidence>
<proteinExistence type="predicted"/>
<reference evidence="1" key="2">
    <citation type="submission" date="2020-11" db="EMBL/GenBank/DDBJ databases">
        <authorList>
            <person name="McCartney M.A."/>
            <person name="Auch B."/>
            <person name="Kono T."/>
            <person name="Mallez S."/>
            <person name="Becker A."/>
            <person name="Gohl D.M."/>
            <person name="Silverstein K.A.T."/>
            <person name="Koren S."/>
            <person name="Bechman K.B."/>
            <person name="Herman A."/>
            <person name="Abrahante J.E."/>
            <person name="Garbe J."/>
        </authorList>
    </citation>
    <scope>NUCLEOTIDE SEQUENCE</scope>
    <source>
        <strain evidence="1">Duluth1</strain>
        <tissue evidence="1">Whole animal</tissue>
    </source>
</reference>
<reference evidence="1" key="1">
    <citation type="journal article" date="2019" name="bioRxiv">
        <title>The Genome of the Zebra Mussel, Dreissena polymorpha: A Resource for Invasive Species Research.</title>
        <authorList>
            <person name="McCartney M.A."/>
            <person name="Auch B."/>
            <person name="Kono T."/>
            <person name="Mallez S."/>
            <person name="Zhang Y."/>
            <person name="Obille A."/>
            <person name="Becker A."/>
            <person name="Abrahante J.E."/>
            <person name="Garbe J."/>
            <person name="Badalamenti J.P."/>
            <person name="Herman A."/>
            <person name="Mangelson H."/>
            <person name="Liachko I."/>
            <person name="Sullivan S."/>
            <person name="Sone E.D."/>
            <person name="Koren S."/>
            <person name="Silverstein K.A.T."/>
            <person name="Beckman K.B."/>
            <person name="Gohl D.M."/>
        </authorList>
    </citation>
    <scope>NUCLEOTIDE SEQUENCE</scope>
    <source>
        <strain evidence="1">Duluth1</strain>
        <tissue evidence="1">Whole animal</tissue>
    </source>
</reference>
<accession>A0A9D4QXU5</accession>
<protein>
    <submittedName>
        <fullName evidence="1">Uncharacterized protein</fullName>
    </submittedName>
</protein>
<gene>
    <name evidence="1" type="ORF">DPMN_089190</name>
</gene>
<name>A0A9D4QXU5_DREPO</name>
<keyword evidence="2" id="KW-1185">Reference proteome</keyword>
<organism evidence="1 2">
    <name type="scientific">Dreissena polymorpha</name>
    <name type="common">Zebra mussel</name>
    <name type="synonym">Mytilus polymorpha</name>
    <dbReference type="NCBI Taxonomy" id="45954"/>
    <lineage>
        <taxon>Eukaryota</taxon>
        <taxon>Metazoa</taxon>
        <taxon>Spiralia</taxon>
        <taxon>Lophotrochozoa</taxon>
        <taxon>Mollusca</taxon>
        <taxon>Bivalvia</taxon>
        <taxon>Autobranchia</taxon>
        <taxon>Heteroconchia</taxon>
        <taxon>Euheterodonta</taxon>
        <taxon>Imparidentia</taxon>
        <taxon>Neoheterodontei</taxon>
        <taxon>Myida</taxon>
        <taxon>Dreissenoidea</taxon>
        <taxon>Dreissenidae</taxon>
        <taxon>Dreissena</taxon>
    </lineage>
</organism>
<dbReference type="Proteomes" id="UP000828390">
    <property type="component" value="Unassembled WGS sequence"/>
</dbReference>
<comment type="caution">
    <text evidence="1">The sequence shown here is derived from an EMBL/GenBank/DDBJ whole genome shotgun (WGS) entry which is preliminary data.</text>
</comment>
<evidence type="ECO:0000313" key="2">
    <source>
        <dbReference type="Proteomes" id="UP000828390"/>
    </source>
</evidence>